<dbReference type="RefSeq" id="WP_319964381.1">
    <property type="nucleotide sequence ID" value="NZ_JAXAVW010000003.1"/>
</dbReference>
<dbReference type="InterPro" id="IPR001926">
    <property type="entry name" value="TrpB-like_PALP"/>
</dbReference>
<protein>
    <submittedName>
        <fullName evidence="5">Pyridoxal-phosphate dependent enzyme</fullName>
    </submittedName>
</protein>
<dbReference type="Pfam" id="PF00291">
    <property type="entry name" value="PALP"/>
    <property type="match status" value="1"/>
</dbReference>
<evidence type="ECO:0000259" key="4">
    <source>
        <dbReference type="Pfam" id="PF00291"/>
    </source>
</evidence>
<dbReference type="Gene3D" id="3.40.50.1100">
    <property type="match status" value="2"/>
</dbReference>
<name>A0ABU4STY2_9PSEU</name>
<keyword evidence="3" id="KW-0663">Pyridoxal phosphate</keyword>
<dbReference type="SUPFAM" id="SSF53686">
    <property type="entry name" value="Tryptophan synthase beta subunit-like PLP-dependent enzymes"/>
    <property type="match status" value="1"/>
</dbReference>
<gene>
    <name evidence="5" type="ORF">SK803_04080</name>
</gene>
<feature type="domain" description="Tryptophan synthase beta chain-like PALP" evidence="4">
    <location>
        <begin position="21"/>
        <end position="294"/>
    </location>
</feature>
<dbReference type="EMBL" id="JAXAVW010000003">
    <property type="protein sequence ID" value="MDX8029372.1"/>
    <property type="molecule type" value="Genomic_DNA"/>
</dbReference>
<evidence type="ECO:0000256" key="1">
    <source>
        <dbReference type="ARBA" id="ARBA00001933"/>
    </source>
</evidence>
<evidence type="ECO:0000313" key="6">
    <source>
        <dbReference type="Proteomes" id="UP001285521"/>
    </source>
</evidence>
<evidence type="ECO:0000313" key="5">
    <source>
        <dbReference type="EMBL" id="MDX8029372.1"/>
    </source>
</evidence>
<reference evidence="5 6" key="1">
    <citation type="submission" date="2023-11" db="EMBL/GenBank/DDBJ databases">
        <title>Lentzea sokolovensis, sp. nov., Lentzea kristufkii, sp. nov., and Lentzea miocenensis, sp. nov., rare actinobacteria from Sokolov Coal Basin, Miocene lacustrine sediment, Czech Republic.</title>
        <authorList>
            <person name="Lara A."/>
            <person name="Kotroba L."/>
            <person name="Nouioui I."/>
            <person name="Neumann-Schaal M."/>
            <person name="Mast Y."/>
            <person name="Chronakova A."/>
        </authorList>
    </citation>
    <scope>NUCLEOTIDE SEQUENCE [LARGE SCALE GENOMIC DNA]</scope>
    <source>
        <strain evidence="5 6">BCCO 10_0856</strain>
    </source>
</reference>
<comment type="cofactor">
    <cofactor evidence="1">
        <name>pyridoxal 5'-phosphate</name>
        <dbReference type="ChEBI" id="CHEBI:597326"/>
    </cofactor>
</comment>
<dbReference type="PANTHER" id="PTHR43780">
    <property type="entry name" value="1-AMINOCYCLOPROPANE-1-CARBOXYLATE DEAMINASE-RELATED"/>
    <property type="match status" value="1"/>
</dbReference>
<dbReference type="Proteomes" id="UP001285521">
    <property type="component" value="Unassembled WGS sequence"/>
</dbReference>
<proteinExistence type="inferred from homology"/>
<dbReference type="PANTHER" id="PTHR43780:SF2">
    <property type="entry name" value="1-AMINOCYCLOPROPANE-1-CARBOXYLATE DEAMINASE-RELATED"/>
    <property type="match status" value="1"/>
</dbReference>
<accession>A0ABU4STY2</accession>
<sequence length="300" mass="33418">MDPTSSSHTLHLQVPSPLSVIRDDRLTNSGIELYLKRDDLISDEIPGNKWRKLKYNIEAARREEHSTLLTFGGAYSNHIRAVASAGVIYGFKTIGIIRGEEHASLNWSLARAEALGMRLEYVDRTTYRNKKTPQFLKSIRQKYGNFYLIPEGGSNDLAVKGCVEIPQEILIPFDLICCPCGTGGTLAGISMGIKDGQHARGFAALKGASFLDQEVSELQRATGSLTHNWRIEQDYHFGGFAKRNAELTNFIHDFSERHGIQLEWTYVAKMMYGIFNLAQRELLKDSTVVAVITGPAEPAA</sequence>
<reference evidence="5 6" key="2">
    <citation type="submission" date="2023-11" db="EMBL/GenBank/DDBJ databases">
        <authorList>
            <person name="Lara A.C."/>
            <person name="Chronakova A."/>
        </authorList>
    </citation>
    <scope>NUCLEOTIDE SEQUENCE [LARGE SCALE GENOMIC DNA]</scope>
    <source>
        <strain evidence="5 6">BCCO 10_0856</strain>
    </source>
</reference>
<dbReference type="InterPro" id="IPR027278">
    <property type="entry name" value="ACCD_DCysDesulf"/>
</dbReference>
<dbReference type="InterPro" id="IPR036052">
    <property type="entry name" value="TrpB-like_PALP_sf"/>
</dbReference>
<evidence type="ECO:0000256" key="3">
    <source>
        <dbReference type="ARBA" id="ARBA00022898"/>
    </source>
</evidence>
<organism evidence="5 6">
    <name type="scientific">Lentzea miocenica</name>
    <dbReference type="NCBI Taxonomy" id="3095431"/>
    <lineage>
        <taxon>Bacteria</taxon>
        <taxon>Bacillati</taxon>
        <taxon>Actinomycetota</taxon>
        <taxon>Actinomycetes</taxon>
        <taxon>Pseudonocardiales</taxon>
        <taxon>Pseudonocardiaceae</taxon>
        <taxon>Lentzea</taxon>
    </lineage>
</organism>
<dbReference type="PIRSF" id="PIRSF006278">
    <property type="entry name" value="ACCD_DCysDesulf"/>
    <property type="match status" value="1"/>
</dbReference>
<evidence type="ECO:0000256" key="2">
    <source>
        <dbReference type="ARBA" id="ARBA00008639"/>
    </source>
</evidence>
<comment type="caution">
    <text evidence="5">The sequence shown here is derived from an EMBL/GenBank/DDBJ whole genome shotgun (WGS) entry which is preliminary data.</text>
</comment>
<keyword evidence="6" id="KW-1185">Reference proteome</keyword>
<comment type="similarity">
    <text evidence="2">Belongs to the ACC deaminase/D-cysteine desulfhydrase family.</text>
</comment>